<dbReference type="AlphaFoldDB" id="A0A2I1HQC6"/>
<protein>
    <recommendedName>
        <fullName evidence="3">RNase H type-1 domain-containing protein</fullName>
    </recommendedName>
</protein>
<dbReference type="Gene3D" id="3.30.420.10">
    <property type="entry name" value="Ribonuclease H-like superfamily/Ribonuclease H"/>
    <property type="match status" value="1"/>
</dbReference>
<dbReference type="VEuPathDB" id="FungiDB:RhiirFUN_016951"/>
<dbReference type="GO" id="GO:0003676">
    <property type="term" value="F:nucleic acid binding"/>
    <property type="evidence" value="ECO:0007669"/>
    <property type="project" value="InterPro"/>
</dbReference>
<comment type="caution">
    <text evidence="1">The sequence shown here is derived from an EMBL/GenBank/DDBJ whole genome shotgun (WGS) entry which is preliminary data.</text>
</comment>
<dbReference type="VEuPathDB" id="FungiDB:RhiirA1_478210"/>
<keyword evidence="2" id="KW-1185">Reference proteome</keyword>
<evidence type="ECO:0000313" key="1">
    <source>
        <dbReference type="EMBL" id="PKY61095.1"/>
    </source>
</evidence>
<dbReference type="EMBL" id="LLXI01004927">
    <property type="protein sequence ID" value="PKY61095.1"/>
    <property type="molecule type" value="Genomic_DNA"/>
</dbReference>
<feature type="non-terminal residue" evidence="1">
    <location>
        <position position="1"/>
    </location>
</feature>
<sequence>NDGAFLKTWKEIKKTLKTKSGRHPKWYDFLKENIVLNNVTNRLQFTTNDNNPPSSQNFSRPKIIRCSNQSSQCKNQWASFWSPRFSDIIYIKILEKSHFPSDTPKIYGEHHIPFKDPLSYNPSLTPHTQPNLLIPCPGCDLHDSFYIGDIRPRCIISYPSNNSIIIHATLHRKNNNRFNNIFLVHKSHSELRADVFIDYNERTNPHFRQLETPIQTASNFNISQENFNLIKNILLPSSIHISFFSFVKLISHLNRLEFYTDGSLTRYNDLSIMGFGWILTSDLNLDVKFNGKTSDWASSTKAEIFAILTCLIICPHLPQ</sequence>
<reference evidence="1 2" key="1">
    <citation type="submission" date="2015-10" db="EMBL/GenBank/DDBJ databases">
        <title>Genome analyses suggest a sexual origin of heterokaryosis in a supposedly ancient asexual fungus.</title>
        <authorList>
            <person name="Ropars J."/>
            <person name="Sedzielewska K."/>
            <person name="Noel J."/>
            <person name="Charron P."/>
            <person name="Farinelli L."/>
            <person name="Marton T."/>
            <person name="Kruger M."/>
            <person name="Pelin A."/>
            <person name="Brachmann A."/>
            <person name="Corradi N."/>
        </authorList>
    </citation>
    <scope>NUCLEOTIDE SEQUENCE [LARGE SCALE GENOMIC DNA]</scope>
    <source>
        <strain evidence="1 2">A4</strain>
    </source>
</reference>
<dbReference type="InterPro" id="IPR036397">
    <property type="entry name" value="RNaseH_sf"/>
</dbReference>
<gene>
    <name evidence="1" type="ORF">RhiirA4_485611</name>
</gene>
<name>A0A2I1HQC6_9GLOM</name>
<accession>A0A2I1HQC6</accession>
<evidence type="ECO:0000313" key="2">
    <source>
        <dbReference type="Proteomes" id="UP000234323"/>
    </source>
</evidence>
<organism evidence="1 2">
    <name type="scientific">Rhizophagus irregularis</name>
    <dbReference type="NCBI Taxonomy" id="588596"/>
    <lineage>
        <taxon>Eukaryota</taxon>
        <taxon>Fungi</taxon>
        <taxon>Fungi incertae sedis</taxon>
        <taxon>Mucoromycota</taxon>
        <taxon>Glomeromycotina</taxon>
        <taxon>Glomeromycetes</taxon>
        <taxon>Glomerales</taxon>
        <taxon>Glomeraceae</taxon>
        <taxon>Rhizophagus</taxon>
    </lineage>
</organism>
<proteinExistence type="predicted"/>
<evidence type="ECO:0008006" key="3">
    <source>
        <dbReference type="Google" id="ProtNLM"/>
    </source>
</evidence>
<dbReference type="Proteomes" id="UP000234323">
    <property type="component" value="Unassembled WGS sequence"/>
</dbReference>